<protein>
    <submittedName>
        <fullName evidence="5">NAD(P)-dependent dehydrogenase, short-chain alcohol dehydrogenase family</fullName>
    </submittedName>
</protein>
<gene>
    <name evidence="5" type="ORF">LX13_002503</name>
</gene>
<dbReference type="SMART" id="SM00822">
    <property type="entry name" value="PKS_KR"/>
    <property type="match status" value="1"/>
</dbReference>
<dbReference type="Pfam" id="PF00106">
    <property type="entry name" value="adh_short"/>
    <property type="match status" value="1"/>
</dbReference>
<dbReference type="InterPro" id="IPR002347">
    <property type="entry name" value="SDR_fam"/>
</dbReference>
<dbReference type="SUPFAM" id="SSF51735">
    <property type="entry name" value="NAD(P)-binding Rossmann-fold domains"/>
    <property type="match status" value="1"/>
</dbReference>
<evidence type="ECO:0000256" key="2">
    <source>
        <dbReference type="ARBA" id="ARBA00023002"/>
    </source>
</evidence>
<dbReference type="InterPro" id="IPR020904">
    <property type="entry name" value="Sc_DH/Rdtase_CS"/>
</dbReference>
<dbReference type="PRINTS" id="PR00080">
    <property type="entry name" value="SDRFAMILY"/>
</dbReference>
<dbReference type="InterPro" id="IPR036291">
    <property type="entry name" value="NAD(P)-bd_dom_sf"/>
</dbReference>
<dbReference type="PROSITE" id="PS00061">
    <property type="entry name" value="ADH_SHORT"/>
    <property type="match status" value="1"/>
</dbReference>
<dbReference type="Proteomes" id="UP001206895">
    <property type="component" value="Unassembled WGS sequence"/>
</dbReference>
<dbReference type="PANTHER" id="PTHR45024">
    <property type="entry name" value="DEHYDROGENASES, SHORT CHAIN"/>
    <property type="match status" value="1"/>
</dbReference>
<dbReference type="PRINTS" id="PR00081">
    <property type="entry name" value="GDHRDH"/>
</dbReference>
<evidence type="ECO:0000256" key="3">
    <source>
        <dbReference type="RuleBase" id="RU000363"/>
    </source>
</evidence>
<dbReference type="InterPro" id="IPR057326">
    <property type="entry name" value="KR_dom"/>
</dbReference>
<name>A0ABT1HEK3_9NOCA</name>
<keyword evidence="2" id="KW-0560">Oxidoreductase</keyword>
<sequence>MSGINEGRVVIVTGAGRGIGREHALAFAASGAKVVVNDIGAGLDGSATGDSPAEQVVAEIVATGGDAVVNGDDVADWAGSENLVNSAVEHFGALDVLVSNAGFLRDKMLVSMSENDWDDVIRVHLKGHFSMLRHAGAYWRAQAKAGSTRSARIINTSSGAGLYGSVGQGNYAAAKAAIAQLTIQAASELAGYGVTVNAIAPSARTRMTTSAGEAMAAQMAPPADGSFDTMDPANVSPLVVWLGSPESANVTGRVFEVEGGKVSVTDGWQRSVLRDKGSRWDPAELGPVIAEILAEAPAPFPVYGAR</sequence>
<dbReference type="NCBIfam" id="NF005861">
    <property type="entry name" value="PRK07791.1"/>
    <property type="match status" value="1"/>
</dbReference>
<dbReference type="EMBL" id="JAMTCJ010000002">
    <property type="protein sequence ID" value="MCP2176684.1"/>
    <property type="molecule type" value="Genomic_DNA"/>
</dbReference>
<evidence type="ECO:0000256" key="1">
    <source>
        <dbReference type="ARBA" id="ARBA00006484"/>
    </source>
</evidence>
<feature type="domain" description="Ketoreductase" evidence="4">
    <location>
        <begin position="8"/>
        <end position="202"/>
    </location>
</feature>
<dbReference type="Gene3D" id="3.40.50.720">
    <property type="entry name" value="NAD(P)-binding Rossmann-like Domain"/>
    <property type="match status" value="1"/>
</dbReference>
<proteinExistence type="inferred from homology"/>
<comment type="similarity">
    <text evidence="1 3">Belongs to the short-chain dehydrogenases/reductases (SDR) family.</text>
</comment>
<dbReference type="RefSeq" id="WP_253661646.1">
    <property type="nucleotide sequence ID" value="NZ_BAAAJQ010000001.1"/>
</dbReference>
<accession>A0ABT1HEK3</accession>
<evidence type="ECO:0000313" key="6">
    <source>
        <dbReference type="Proteomes" id="UP001206895"/>
    </source>
</evidence>
<dbReference type="PANTHER" id="PTHR45024:SF2">
    <property type="entry name" value="SCP2 DOMAIN-CONTAINING PROTEIN"/>
    <property type="match status" value="1"/>
</dbReference>
<dbReference type="InterPro" id="IPR051687">
    <property type="entry name" value="Peroxisomal_Beta-Oxidation"/>
</dbReference>
<reference evidence="5 6" key="1">
    <citation type="submission" date="2022-06" db="EMBL/GenBank/DDBJ databases">
        <title>Genomic Encyclopedia of Archaeal and Bacterial Type Strains, Phase II (KMG-II): from individual species to whole genera.</title>
        <authorList>
            <person name="Goeker M."/>
        </authorList>
    </citation>
    <scope>NUCLEOTIDE SEQUENCE [LARGE SCALE GENOMIC DNA]</scope>
    <source>
        <strain evidence="5 6">DSM 44693</strain>
    </source>
</reference>
<keyword evidence="6" id="KW-1185">Reference proteome</keyword>
<comment type="caution">
    <text evidence="5">The sequence shown here is derived from an EMBL/GenBank/DDBJ whole genome shotgun (WGS) entry which is preliminary data.</text>
</comment>
<evidence type="ECO:0000313" key="5">
    <source>
        <dbReference type="EMBL" id="MCP2176684.1"/>
    </source>
</evidence>
<evidence type="ECO:0000259" key="4">
    <source>
        <dbReference type="SMART" id="SM00822"/>
    </source>
</evidence>
<organism evidence="5 6">
    <name type="scientific">Williamsia maris</name>
    <dbReference type="NCBI Taxonomy" id="72806"/>
    <lineage>
        <taxon>Bacteria</taxon>
        <taxon>Bacillati</taxon>
        <taxon>Actinomycetota</taxon>
        <taxon>Actinomycetes</taxon>
        <taxon>Mycobacteriales</taxon>
        <taxon>Nocardiaceae</taxon>
        <taxon>Williamsia</taxon>
    </lineage>
</organism>